<evidence type="ECO:0000259" key="1">
    <source>
        <dbReference type="Pfam" id="PF00561"/>
    </source>
</evidence>
<dbReference type="Proteomes" id="UP000474967">
    <property type="component" value="Unassembled WGS sequence"/>
</dbReference>
<reference evidence="2 3" key="1">
    <citation type="journal article" date="2014" name="J. Microbiol.">
        <title>Diaminobutyricibacter tongyongensis gen. nov., sp. nov. and Homoserinibacter gongjuensis gen. nov., sp. nov. belong to the family Microbacteriaceae.</title>
        <authorList>
            <person name="Kim S.J."/>
            <person name="Ahn J.H."/>
            <person name="Weon H.Y."/>
            <person name="Hamada M."/>
            <person name="Suzuki K."/>
            <person name="Kwon S.W."/>
        </authorList>
    </citation>
    <scope>NUCLEOTIDE SEQUENCE [LARGE SCALE GENOMIC DNA]</scope>
    <source>
        <strain evidence="2 3">NBRC 108724</strain>
    </source>
</reference>
<protein>
    <submittedName>
        <fullName evidence="2">Alpha/beta hydrolase</fullName>
    </submittedName>
</protein>
<dbReference type="RefSeq" id="WP_163288576.1">
    <property type="nucleotide sequence ID" value="NZ_JAAGWY010000001.1"/>
</dbReference>
<accession>A0A6L9XV93</accession>
<proteinExistence type="predicted"/>
<evidence type="ECO:0000313" key="3">
    <source>
        <dbReference type="Proteomes" id="UP000474967"/>
    </source>
</evidence>
<dbReference type="PRINTS" id="PR00111">
    <property type="entry name" value="ABHYDROLASE"/>
</dbReference>
<feature type="domain" description="AB hydrolase-1" evidence="1">
    <location>
        <begin position="36"/>
        <end position="269"/>
    </location>
</feature>
<comment type="caution">
    <text evidence="2">The sequence shown here is derived from an EMBL/GenBank/DDBJ whole genome shotgun (WGS) entry which is preliminary data.</text>
</comment>
<keyword evidence="2" id="KW-0378">Hydrolase</keyword>
<dbReference type="PANTHER" id="PTHR43433">
    <property type="entry name" value="HYDROLASE, ALPHA/BETA FOLD FAMILY PROTEIN"/>
    <property type="match status" value="1"/>
</dbReference>
<dbReference type="SUPFAM" id="SSF53474">
    <property type="entry name" value="alpha/beta-Hydrolases"/>
    <property type="match status" value="1"/>
</dbReference>
<gene>
    <name evidence="2" type="ORF">G3T36_05645</name>
</gene>
<organism evidence="2 3">
    <name type="scientific">Leifsonia tongyongensis</name>
    <dbReference type="NCBI Taxonomy" id="1268043"/>
    <lineage>
        <taxon>Bacteria</taxon>
        <taxon>Bacillati</taxon>
        <taxon>Actinomycetota</taxon>
        <taxon>Actinomycetes</taxon>
        <taxon>Micrococcales</taxon>
        <taxon>Microbacteriaceae</taxon>
        <taxon>Leifsonia</taxon>
    </lineage>
</organism>
<dbReference type="Pfam" id="PF00561">
    <property type="entry name" value="Abhydrolase_1"/>
    <property type="match status" value="1"/>
</dbReference>
<dbReference type="InterPro" id="IPR029058">
    <property type="entry name" value="AB_hydrolase_fold"/>
</dbReference>
<dbReference type="InterPro" id="IPR000073">
    <property type="entry name" value="AB_hydrolase_1"/>
</dbReference>
<evidence type="ECO:0000313" key="2">
    <source>
        <dbReference type="EMBL" id="NEN05350.1"/>
    </source>
</evidence>
<dbReference type="PANTHER" id="PTHR43433:SF5">
    <property type="entry name" value="AB HYDROLASE-1 DOMAIN-CONTAINING PROTEIN"/>
    <property type="match status" value="1"/>
</dbReference>
<dbReference type="InterPro" id="IPR050471">
    <property type="entry name" value="AB_hydrolase"/>
</dbReference>
<dbReference type="GO" id="GO:0016787">
    <property type="term" value="F:hydrolase activity"/>
    <property type="evidence" value="ECO:0007669"/>
    <property type="project" value="UniProtKB-KW"/>
</dbReference>
<keyword evidence="3" id="KW-1185">Reference proteome</keyword>
<dbReference type="AlphaFoldDB" id="A0A6L9XV93"/>
<name>A0A6L9XV93_9MICO</name>
<dbReference type="EMBL" id="JAAGWY010000001">
    <property type="protein sequence ID" value="NEN05350.1"/>
    <property type="molecule type" value="Genomic_DNA"/>
</dbReference>
<sequence length="285" mass="30499">MTNTLELVETELRHVQGPNGVSYAYRRFGQVGEGVPLVFLQHFRGDIDNWDPALINPIAMHRDVILFDNVGIGSTSGKVPNTVEEMARDAAAFIAALGLDRVDLFGFSLGGFVAQAIALGGHAIVRRLVLAGTGPQGAPGMGAWAPDVVERLVVREQPGGEDVLYVFYAHTPSSQGAGAASLGRIFERQEGRDSGVSLEAKDAQYRAIVAWGEPDGRVSERLAAIVPPTLILQGDNDIMIPTEASRILAQHIPNSRITIFPDASHGSIFQYASEAAAETVDFLAE</sequence>
<dbReference type="Gene3D" id="3.40.50.1820">
    <property type="entry name" value="alpha/beta hydrolase"/>
    <property type="match status" value="1"/>
</dbReference>